<dbReference type="GO" id="GO:0008237">
    <property type="term" value="F:metallopeptidase activity"/>
    <property type="evidence" value="ECO:0007669"/>
    <property type="project" value="InterPro"/>
</dbReference>
<dbReference type="EMBL" id="JAQQBR010000001">
    <property type="protein sequence ID" value="KAK0182879.1"/>
    <property type="molecule type" value="Genomic_DNA"/>
</dbReference>
<dbReference type="InterPro" id="IPR024079">
    <property type="entry name" value="MetalloPept_cat_dom_sf"/>
</dbReference>
<organism evidence="1 2">
    <name type="scientific">Microctonus hyperodae</name>
    <name type="common">Parasitoid wasp</name>
    <dbReference type="NCBI Taxonomy" id="165561"/>
    <lineage>
        <taxon>Eukaryota</taxon>
        <taxon>Metazoa</taxon>
        <taxon>Ecdysozoa</taxon>
        <taxon>Arthropoda</taxon>
        <taxon>Hexapoda</taxon>
        <taxon>Insecta</taxon>
        <taxon>Pterygota</taxon>
        <taxon>Neoptera</taxon>
        <taxon>Endopterygota</taxon>
        <taxon>Hymenoptera</taxon>
        <taxon>Apocrita</taxon>
        <taxon>Ichneumonoidea</taxon>
        <taxon>Braconidae</taxon>
        <taxon>Euphorinae</taxon>
        <taxon>Microctonus</taxon>
    </lineage>
</organism>
<protein>
    <recommendedName>
        <fullName evidence="3">Peptidase M12B domain-containing protein</fullName>
    </recommendedName>
</protein>
<comment type="caution">
    <text evidence="1">The sequence shown here is derived from an EMBL/GenBank/DDBJ whole genome shotgun (WGS) entry which is preliminary data.</text>
</comment>
<dbReference type="Proteomes" id="UP001168972">
    <property type="component" value="Unassembled WGS sequence"/>
</dbReference>
<sequence length="246" mass="27805">MGGLEKLGKYFYEIDLVKRDSYDFLIWMTSATLINKNGVHHGTSDLGIAATPAESGGLHGEEIRDKMISNRAIVMHNNEYGGYQTAARELAHMMFVLNDDVETSYRGHVFDCLSSNQHQSGIMDPVNEQVEADSLMWSFCSEIHFKNYANSRYSCGLLNYPMRTMAWENYHLLRLPIESQCECYGMHADHDYATRRSLSLFLDDACHGLLHCVTEQGGSIAVGKYLDGTPCVEDEEEGVCRYNECI</sequence>
<evidence type="ECO:0008006" key="3">
    <source>
        <dbReference type="Google" id="ProtNLM"/>
    </source>
</evidence>
<dbReference type="AlphaFoldDB" id="A0AA39G796"/>
<evidence type="ECO:0000313" key="2">
    <source>
        <dbReference type="Proteomes" id="UP001168972"/>
    </source>
</evidence>
<proteinExistence type="predicted"/>
<name>A0AA39G796_MICHY</name>
<accession>A0AA39G796</accession>
<reference evidence="1" key="2">
    <citation type="submission" date="2023-03" db="EMBL/GenBank/DDBJ databases">
        <authorList>
            <person name="Inwood S.N."/>
            <person name="Skelly J.G."/>
            <person name="Guhlin J."/>
            <person name="Harrop T.W.R."/>
            <person name="Goldson S.G."/>
            <person name="Dearden P.K."/>
        </authorList>
    </citation>
    <scope>NUCLEOTIDE SEQUENCE</scope>
    <source>
        <strain evidence="1">Lincoln</strain>
        <tissue evidence="1">Whole body</tissue>
    </source>
</reference>
<evidence type="ECO:0000313" key="1">
    <source>
        <dbReference type="EMBL" id="KAK0182879.1"/>
    </source>
</evidence>
<gene>
    <name evidence="1" type="ORF">PV327_000966</name>
</gene>
<reference evidence="1" key="1">
    <citation type="journal article" date="2023" name="bioRxiv">
        <title>Scaffold-level genome assemblies of two parasitoid biocontrol wasps reveal the parthenogenesis mechanism and an associated novel virus.</title>
        <authorList>
            <person name="Inwood S."/>
            <person name="Skelly J."/>
            <person name="Guhlin J."/>
            <person name="Harrop T."/>
            <person name="Goldson S."/>
            <person name="Dearden P."/>
        </authorList>
    </citation>
    <scope>NUCLEOTIDE SEQUENCE</scope>
    <source>
        <strain evidence="1">Lincoln</strain>
        <tissue evidence="1">Whole body</tissue>
    </source>
</reference>
<dbReference type="Gene3D" id="3.40.390.10">
    <property type="entry name" value="Collagenase (Catalytic Domain)"/>
    <property type="match status" value="1"/>
</dbReference>
<keyword evidence="2" id="KW-1185">Reference proteome</keyword>